<gene>
    <name evidence="3" type="ORF">JMA39_17320</name>
</gene>
<evidence type="ECO:0000313" key="3">
    <source>
        <dbReference type="EMBL" id="MBL4914865.1"/>
    </source>
</evidence>
<dbReference type="Gene3D" id="1.25.40.10">
    <property type="entry name" value="Tetratricopeptide repeat domain"/>
    <property type="match status" value="1"/>
</dbReference>
<accession>A0ABS1T246</accession>
<dbReference type="InterPro" id="IPR051263">
    <property type="entry name" value="C-type_cytochrome_biogenesis"/>
</dbReference>
<comment type="caution">
    <text evidence="3">The sequence shown here is derived from an EMBL/GenBank/DDBJ whole genome shotgun (WGS) entry which is preliminary data.</text>
</comment>
<sequence length="242" mass="27122">MNTLLISISVVLLCSSVFLFCHHFKYGTKIQDLQNEVGDCFGSNNCIAPYDVNTNNNYPFGFINLFLISISVLLYLTLGRYQDLDSAMADYNVDYLLVADINKGQKLAEKNPDDPLVLLGLAQSYIDGGLYKDAIETLDQLLVINSENTEALGLKASSMYYRDGRVISMDTSLVIARALTLHHEELNTRLLIANDAYLNGNYQKAIDNWNIVLTNKVQVFNPDAINFAIEKSKQKLAQVDFD</sequence>
<keyword evidence="1" id="KW-0201">Cytochrome c-type biogenesis</keyword>
<name>A0ABS1T246_9GAMM</name>
<organism evidence="3 4">
    <name type="scientific">Shewanella schlegeliana</name>
    <dbReference type="NCBI Taxonomy" id="190308"/>
    <lineage>
        <taxon>Bacteria</taxon>
        <taxon>Pseudomonadati</taxon>
        <taxon>Pseudomonadota</taxon>
        <taxon>Gammaproteobacteria</taxon>
        <taxon>Alteromonadales</taxon>
        <taxon>Shewanellaceae</taxon>
        <taxon>Shewanella</taxon>
    </lineage>
</organism>
<dbReference type="InterPro" id="IPR011990">
    <property type="entry name" value="TPR-like_helical_dom_sf"/>
</dbReference>
<dbReference type="SUPFAM" id="SSF48452">
    <property type="entry name" value="TPR-like"/>
    <property type="match status" value="1"/>
</dbReference>
<protein>
    <submittedName>
        <fullName evidence="3">Tetratricopeptide repeat protein</fullName>
    </submittedName>
</protein>
<evidence type="ECO:0000256" key="2">
    <source>
        <dbReference type="SAM" id="Phobius"/>
    </source>
</evidence>
<evidence type="ECO:0000256" key="1">
    <source>
        <dbReference type="ARBA" id="ARBA00022748"/>
    </source>
</evidence>
<keyword evidence="2" id="KW-0472">Membrane</keyword>
<dbReference type="Proteomes" id="UP000604898">
    <property type="component" value="Unassembled WGS sequence"/>
</dbReference>
<dbReference type="Pfam" id="PF14559">
    <property type="entry name" value="TPR_19"/>
    <property type="match status" value="1"/>
</dbReference>
<dbReference type="PANTHER" id="PTHR47870">
    <property type="entry name" value="CYTOCHROME C-TYPE BIOGENESIS PROTEIN CCMH"/>
    <property type="match status" value="1"/>
</dbReference>
<keyword evidence="4" id="KW-1185">Reference proteome</keyword>
<evidence type="ECO:0000313" key="4">
    <source>
        <dbReference type="Proteomes" id="UP000604898"/>
    </source>
</evidence>
<dbReference type="EMBL" id="JAESVD010000011">
    <property type="protein sequence ID" value="MBL4914865.1"/>
    <property type="molecule type" value="Genomic_DNA"/>
</dbReference>
<proteinExistence type="predicted"/>
<keyword evidence="2" id="KW-0812">Transmembrane</keyword>
<reference evidence="3 4" key="1">
    <citation type="submission" date="2021-01" db="EMBL/GenBank/DDBJ databases">
        <title>Genome sequence of Shewanella schlegeliana JCM 11561.</title>
        <authorList>
            <person name="Zhang H."/>
            <person name="Li C."/>
        </authorList>
    </citation>
    <scope>NUCLEOTIDE SEQUENCE [LARGE SCALE GENOMIC DNA]</scope>
    <source>
        <strain evidence="3 4">JCM 11561</strain>
    </source>
</reference>
<keyword evidence="2" id="KW-1133">Transmembrane helix</keyword>
<dbReference type="PANTHER" id="PTHR47870:SF1">
    <property type="entry name" value="CYTOCHROME C-TYPE BIOGENESIS PROTEIN CCMH"/>
    <property type="match status" value="1"/>
</dbReference>
<feature type="transmembrane region" description="Helical" evidence="2">
    <location>
        <begin position="58"/>
        <end position="78"/>
    </location>
</feature>